<keyword evidence="6 7" id="KW-0472">Membrane</keyword>
<dbReference type="PATRIC" id="fig|883161.3.peg.1066"/>
<feature type="transmembrane region" description="Helical" evidence="8">
    <location>
        <begin position="354"/>
        <end position="376"/>
    </location>
</feature>
<dbReference type="PIRSF" id="PIRSF002744">
    <property type="entry name" value="Pur-cyt_permease"/>
    <property type="match status" value="1"/>
</dbReference>
<feature type="transmembrane region" description="Helical" evidence="8">
    <location>
        <begin position="326"/>
        <end position="348"/>
    </location>
</feature>
<dbReference type="OrthoDB" id="9809167at2"/>
<evidence type="ECO:0000313" key="9">
    <source>
        <dbReference type="EMBL" id="EPD32763.1"/>
    </source>
</evidence>
<evidence type="ECO:0000256" key="1">
    <source>
        <dbReference type="ARBA" id="ARBA00004141"/>
    </source>
</evidence>
<evidence type="ECO:0000256" key="5">
    <source>
        <dbReference type="ARBA" id="ARBA00022989"/>
    </source>
</evidence>
<protein>
    <recommendedName>
        <fullName evidence="11">NCS1 nucleoside transporter</fullName>
    </recommendedName>
</protein>
<keyword evidence="3 7" id="KW-0813">Transport</keyword>
<comment type="caution">
    <text evidence="9">The sequence shown here is derived from an EMBL/GenBank/DDBJ whole genome shotgun (WGS) entry which is preliminary data.</text>
</comment>
<evidence type="ECO:0000256" key="2">
    <source>
        <dbReference type="ARBA" id="ARBA00008974"/>
    </source>
</evidence>
<dbReference type="GO" id="GO:0022857">
    <property type="term" value="F:transmembrane transporter activity"/>
    <property type="evidence" value="ECO:0007669"/>
    <property type="project" value="InterPro"/>
</dbReference>
<organism evidence="9 10">
    <name type="scientific">Propionimicrobium lymphophilum ACS-093-V-SCH5</name>
    <dbReference type="NCBI Taxonomy" id="883161"/>
    <lineage>
        <taxon>Bacteria</taxon>
        <taxon>Bacillati</taxon>
        <taxon>Actinomycetota</taxon>
        <taxon>Actinomycetes</taxon>
        <taxon>Propionibacteriales</taxon>
        <taxon>Propionibacteriaceae</taxon>
        <taxon>Propionimicrobium</taxon>
    </lineage>
</organism>
<comment type="similarity">
    <text evidence="2 7">Belongs to the purine-cytosine permease (2.A.39) family.</text>
</comment>
<feature type="transmembrane region" description="Helical" evidence="8">
    <location>
        <begin position="205"/>
        <end position="227"/>
    </location>
</feature>
<evidence type="ECO:0008006" key="11">
    <source>
        <dbReference type="Google" id="ProtNLM"/>
    </source>
</evidence>
<keyword evidence="10" id="KW-1185">Reference proteome</keyword>
<dbReference type="PANTHER" id="PTHR31806">
    <property type="entry name" value="PURINE-CYTOSINE PERMEASE FCY2-RELATED"/>
    <property type="match status" value="1"/>
</dbReference>
<accession>S2VZ31</accession>
<proteinExistence type="inferred from homology"/>
<dbReference type="Pfam" id="PF02133">
    <property type="entry name" value="Transp_cyt_pur"/>
    <property type="match status" value="1"/>
</dbReference>
<feature type="transmembrane region" description="Helical" evidence="8">
    <location>
        <begin position="409"/>
        <end position="430"/>
    </location>
</feature>
<gene>
    <name evidence="9" type="ORF">HMPREF9306_01070</name>
</gene>
<dbReference type="Gene3D" id="1.10.4160.10">
    <property type="entry name" value="Hydantoin permease"/>
    <property type="match status" value="1"/>
</dbReference>
<dbReference type="HOGENOM" id="CLU_026016_3_2_11"/>
<feature type="transmembrane region" description="Helical" evidence="8">
    <location>
        <begin position="442"/>
        <end position="463"/>
    </location>
</feature>
<evidence type="ECO:0000256" key="7">
    <source>
        <dbReference type="PIRNR" id="PIRNR002744"/>
    </source>
</evidence>
<evidence type="ECO:0000256" key="6">
    <source>
        <dbReference type="ARBA" id="ARBA00023136"/>
    </source>
</evidence>
<feature type="transmembrane region" description="Helical" evidence="8">
    <location>
        <begin position="61"/>
        <end position="84"/>
    </location>
</feature>
<evidence type="ECO:0000256" key="8">
    <source>
        <dbReference type="SAM" id="Phobius"/>
    </source>
</evidence>
<feature type="transmembrane region" description="Helical" evidence="8">
    <location>
        <begin position="34"/>
        <end position="55"/>
    </location>
</feature>
<feature type="transmembrane region" description="Helical" evidence="8">
    <location>
        <begin position="147"/>
        <end position="169"/>
    </location>
</feature>
<keyword evidence="5 8" id="KW-1133">Transmembrane helix</keyword>
<feature type="transmembrane region" description="Helical" evidence="8">
    <location>
        <begin position="248"/>
        <end position="270"/>
    </location>
</feature>
<name>S2VZ31_9ACTN</name>
<dbReference type="STRING" id="883161.HMPREF9306_01070"/>
<evidence type="ECO:0000313" key="10">
    <source>
        <dbReference type="Proteomes" id="UP000014417"/>
    </source>
</evidence>
<comment type="subcellular location">
    <subcellularLocation>
        <location evidence="1">Membrane</location>
        <topology evidence="1">Multi-pass membrane protein</topology>
    </subcellularLocation>
</comment>
<dbReference type="GO" id="GO:0005886">
    <property type="term" value="C:plasma membrane"/>
    <property type="evidence" value="ECO:0007669"/>
    <property type="project" value="TreeGrafter"/>
</dbReference>
<dbReference type="InterPro" id="IPR026030">
    <property type="entry name" value="Pur-cyt_permease_Fcy2/21/22"/>
</dbReference>
<reference evidence="9 10" key="1">
    <citation type="submission" date="2013-04" db="EMBL/GenBank/DDBJ databases">
        <title>The Genome Sequence of Propionimicrobium lymphophilum ACS-093-V-SCH5.</title>
        <authorList>
            <consortium name="The Broad Institute Genomics Platform"/>
            <person name="Earl A."/>
            <person name="Ward D."/>
            <person name="Feldgarden M."/>
            <person name="Gevers D."/>
            <person name="Saerens B."/>
            <person name="Vaneechoutte M."/>
            <person name="Walker B."/>
            <person name="Young S."/>
            <person name="Zeng Q."/>
            <person name="Gargeya S."/>
            <person name="Fitzgerald M."/>
            <person name="Haas B."/>
            <person name="Abouelleil A."/>
            <person name="Allen A.W."/>
            <person name="Alvarado L."/>
            <person name="Arachchi H.M."/>
            <person name="Berlin A.M."/>
            <person name="Chapman S.B."/>
            <person name="Gainer-Dewar J."/>
            <person name="Goldberg J."/>
            <person name="Griggs A."/>
            <person name="Gujja S."/>
            <person name="Hansen M."/>
            <person name="Howarth C."/>
            <person name="Imamovic A."/>
            <person name="Ireland A."/>
            <person name="Larimer J."/>
            <person name="McCowan C."/>
            <person name="Murphy C."/>
            <person name="Pearson M."/>
            <person name="Poon T.W."/>
            <person name="Priest M."/>
            <person name="Roberts A."/>
            <person name="Saif S."/>
            <person name="Shea T."/>
            <person name="Sisk P."/>
            <person name="Sykes S."/>
            <person name="Wortman J."/>
            <person name="Nusbaum C."/>
            <person name="Birren B."/>
        </authorList>
    </citation>
    <scope>NUCLEOTIDE SEQUENCE [LARGE SCALE GENOMIC DNA]</scope>
    <source>
        <strain evidence="9 10">ACS-093-V-SCH5</strain>
    </source>
</reference>
<dbReference type="PANTHER" id="PTHR31806:SF1">
    <property type="entry name" value="PURINE-CYTOSINE PERMEASE FCY2-RELATED"/>
    <property type="match status" value="1"/>
</dbReference>
<feature type="transmembrane region" description="Helical" evidence="8">
    <location>
        <begin position="282"/>
        <end position="306"/>
    </location>
</feature>
<dbReference type="RefSeq" id="WP_016455903.1">
    <property type="nucleotide sequence ID" value="NZ_KE150269.1"/>
</dbReference>
<dbReference type="EMBL" id="AGZR01000006">
    <property type="protein sequence ID" value="EPD32763.1"/>
    <property type="molecule type" value="Genomic_DNA"/>
</dbReference>
<dbReference type="AlphaFoldDB" id="S2VZ31"/>
<feature type="transmembrane region" description="Helical" evidence="8">
    <location>
        <begin position="176"/>
        <end position="193"/>
    </location>
</feature>
<dbReference type="InterPro" id="IPR001248">
    <property type="entry name" value="Pur-cyt_permease"/>
</dbReference>
<keyword evidence="4 8" id="KW-0812">Transmembrane</keyword>
<dbReference type="Proteomes" id="UP000014417">
    <property type="component" value="Unassembled WGS sequence"/>
</dbReference>
<evidence type="ECO:0000256" key="3">
    <source>
        <dbReference type="ARBA" id="ARBA00022448"/>
    </source>
</evidence>
<feature type="transmembrane region" description="Helical" evidence="8">
    <location>
        <begin position="114"/>
        <end position="141"/>
    </location>
</feature>
<evidence type="ECO:0000256" key="4">
    <source>
        <dbReference type="ARBA" id="ARBA00022692"/>
    </source>
</evidence>
<sequence length="475" mass="49720">MSDPIAQETTSGIDQQGIDLVPTNLRHGKARDLFFLWAGTTTNIFTVSYGALLVILFGLSFWQAIIAIVIGNLLAYPLLALASLQGPKTGTTNMTISRSSLGPRGARVNGLFSWLMLLGFEAAGLVLVYYAIAALLGIFGFQLSGGLQVGLIVVLGLIQMLLPLIGYNFLMAAQKFATIIFACAFVILAVLILPKADISASQGIAGSASVISAVSFVIVSGGLSWACSGSNFSRYLPANTKLTAVGTWAALGGFVPYMLLQSLGAAMATVAVGPEVDLSDPLAVPAILPAGFSVPFLLLVGFGLMVQNGTNLYSSSLNLQTAGIPARRPVVVVTDSIICILITCFAVAQSSFYGLLSAFVGSLSIWLAPWVSVYLVDWIMRRGNYDLAGLMNESGGPYWGRGGVKFSGFIALIVGMIVSALFANTGYFIGPIAAAMSPDNPSFAADLAIPTGILTSGILYWVLNASNKNKNLGLA</sequence>